<organism evidence="2 3">
    <name type="scientific">Trichuris muris</name>
    <name type="common">Mouse whipworm</name>
    <dbReference type="NCBI Taxonomy" id="70415"/>
    <lineage>
        <taxon>Eukaryota</taxon>
        <taxon>Metazoa</taxon>
        <taxon>Ecdysozoa</taxon>
        <taxon>Nematoda</taxon>
        <taxon>Enoplea</taxon>
        <taxon>Dorylaimia</taxon>
        <taxon>Trichinellida</taxon>
        <taxon>Trichuridae</taxon>
        <taxon>Trichuris</taxon>
    </lineage>
</organism>
<accession>A0A5S6QWN7</accession>
<feature type="region of interest" description="Disordered" evidence="1">
    <location>
        <begin position="1"/>
        <end position="32"/>
    </location>
</feature>
<feature type="compositionally biased region" description="Polar residues" evidence="1">
    <location>
        <begin position="20"/>
        <end position="32"/>
    </location>
</feature>
<proteinExistence type="predicted"/>
<dbReference type="AlphaFoldDB" id="A0A5S6QWN7"/>
<keyword evidence="2" id="KW-1185">Reference proteome</keyword>
<evidence type="ECO:0000313" key="2">
    <source>
        <dbReference type="Proteomes" id="UP000046395"/>
    </source>
</evidence>
<evidence type="ECO:0000313" key="3">
    <source>
        <dbReference type="WBParaSite" id="TMUE_3000011307.1"/>
    </source>
</evidence>
<reference evidence="3" key="1">
    <citation type="submission" date="2019-12" db="UniProtKB">
        <authorList>
            <consortium name="WormBaseParasite"/>
        </authorList>
    </citation>
    <scope>IDENTIFICATION</scope>
</reference>
<protein>
    <submittedName>
        <fullName evidence="3">Uncharacterized protein</fullName>
    </submittedName>
</protein>
<dbReference type="Proteomes" id="UP000046395">
    <property type="component" value="Unassembled WGS sequence"/>
</dbReference>
<name>A0A5S6QWN7_TRIMR</name>
<evidence type="ECO:0000256" key="1">
    <source>
        <dbReference type="SAM" id="MobiDB-lite"/>
    </source>
</evidence>
<dbReference type="WBParaSite" id="TMUE_3000011307.1">
    <property type="protein sequence ID" value="TMUE_3000011307.1"/>
    <property type="gene ID" value="WBGene00301290"/>
</dbReference>
<sequence length="177" mass="19653">MSSDDSSATDYPLPVGAQWANGTSHLKRTSQPGRTDLQFFGAAKTSANQCLTTNDTRATNRAANSTKRRLPHRLSAIISSQDDKMFTLQASFNSRPDSSPLRKRKKMTKAKLQAFVLFARLRNPLRRTAPYPENRRGELKNDARSNGSAAGWFCDVARLVERHLEKGSNSNVVASTR</sequence>